<evidence type="ECO:0000313" key="3">
    <source>
        <dbReference type="EMBL" id="CUV09400.1"/>
    </source>
</evidence>
<protein>
    <submittedName>
        <fullName evidence="3">3-deoxy-manno-octulosonate cytidylyltransferase</fullName>
        <ecNumber evidence="3">2.7.7.38</ecNumber>
    </submittedName>
</protein>
<organism evidence="3">
    <name type="scientific">hydrothermal vent metagenome</name>
    <dbReference type="NCBI Taxonomy" id="652676"/>
    <lineage>
        <taxon>unclassified sequences</taxon>
        <taxon>metagenomes</taxon>
        <taxon>ecological metagenomes</taxon>
    </lineage>
</organism>
<dbReference type="GO" id="GO:0008690">
    <property type="term" value="F:3-deoxy-manno-octulosonate cytidylyltransferase activity"/>
    <property type="evidence" value="ECO:0007669"/>
    <property type="project" value="UniProtKB-EC"/>
</dbReference>
<dbReference type="InterPro" id="IPR003329">
    <property type="entry name" value="Cytidylyl_trans"/>
</dbReference>
<keyword evidence="1 3" id="KW-0808">Transferase</keyword>
<dbReference type="NCBIfam" id="TIGR00466">
    <property type="entry name" value="kdsB"/>
    <property type="match status" value="1"/>
</dbReference>
<dbReference type="Gene3D" id="3.90.550.10">
    <property type="entry name" value="Spore Coat Polysaccharide Biosynthesis Protein SpsA, Chain A"/>
    <property type="match status" value="1"/>
</dbReference>
<evidence type="ECO:0000256" key="1">
    <source>
        <dbReference type="ARBA" id="ARBA00022679"/>
    </source>
</evidence>
<dbReference type="InterPro" id="IPR029044">
    <property type="entry name" value="Nucleotide-diphossugar_trans"/>
</dbReference>
<gene>
    <name evidence="3" type="ORF">MGWOODY_Mmi24</name>
</gene>
<proteinExistence type="predicted"/>
<dbReference type="Pfam" id="PF02348">
    <property type="entry name" value="CTP_transf_3"/>
    <property type="match status" value="1"/>
</dbReference>
<dbReference type="SUPFAM" id="SSF53448">
    <property type="entry name" value="Nucleotide-diphospho-sugar transferases"/>
    <property type="match status" value="1"/>
</dbReference>
<evidence type="ECO:0000256" key="2">
    <source>
        <dbReference type="ARBA" id="ARBA00022695"/>
    </source>
</evidence>
<dbReference type="GO" id="GO:0005829">
    <property type="term" value="C:cytosol"/>
    <property type="evidence" value="ECO:0007669"/>
    <property type="project" value="TreeGrafter"/>
</dbReference>
<dbReference type="PANTHER" id="PTHR42866:SF2">
    <property type="entry name" value="3-DEOXY-MANNO-OCTULOSONATE CYTIDYLYLTRANSFERASE, MITOCHONDRIAL"/>
    <property type="match status" value="1"/>
</dbReference>
<dbReference type="CDD" id="cd02517">
    <property type="entry name" value="CMP-KDO-Synthetase"/>
    <property type="match status" value="1"/>
</dbReference>
<dbReference type="EC" id="2.7.7.38" evidence="3"/>
<dbReference type="PANTHER" id="PTHR42866">
    <property type="entry name" value="3-DEOXY-MANNO-OCTULOSONATE CYTIDYLYLTRANSFERASE"/>
    <property type="match status" value="1"/>
</dbReference>
<name>A0A160VFH8_9ZZZZ</name>
<keyword evidence="2 3" id="KW-0548">Nucleotidyltransferase</keyword>
<sequence>MVIGVIPARLHSKRFPNKILAPINDKPMVMHVYDRAKEADKLDDVIIAIDSNETEEALKSYKPNIQMTDPEHLSGTDRVAEVINDMDADIILNIQGDEPMLDPAIVNQLVDTFEDEFVEMATVASTVIDNFDYVNPNSVKVMIDENGFASAFRRETKDFEIGGYYHHVGLYGYRKETLLQITKLDQTENEAKLNLEQLRALDNGIPIKVVLTDYPYRGIDTEEDLIQFESNQ</sequence>
<dbReference type="EMBL" id="FAXC01000238">
    <property type="protein sequence ID" value="CUV09400.1"/>
    <property type="molecule type" value="Genomic_DNA"/>
</dbReference>
<dbReference type="AlphaFoldDB" id="A0A160VFH8"/>
<dbReference type="InterPro" id="IPR004528">
    <property type="entry name" value="KdsB"/>
</dbReference>
<reference evidence="3" key="1">
    <citation type="submission" date="2015-10" db="EMBL/GenBank/DDBJ databases">
        <authorList>
            <person name="Gilbert D.G."/>
        </authorList>
    </citation>
    <scope>NUCLEOTIDE SEQUENCE</scope>
</reference>
<accession>A0A160VFH8</accession>
<dbReference type="NCBIfam" id="NF003952">
    <property type="entry name" value="PRK05450.1-5"/>
    <property type="match status" value="1"/>
</dbReference>